<dbReference type="RefSeq" id="WP_105864047.1">
    <property type="nucleotide sequence ID" value="NZ_PUEJ01000008.1"/>
</dbReference>
<accession>A0A2S9Q809</accession>
<gene>
    <name evidence="1" type="ORF">C5L14_21095</name>
</gene>
<dbReference type="InterPro" id="IPR048813">
    <property type="entry name" value="GP7-like"/>
</dbReference>
<dbReference type="Pfam" id="PF20911">
    <property type="entry name" value="GP7"/>
    <property type="match status" value="1"/>
</dbReference>
<dbReference type="OrthoDB" id="1630256at2"/>
<evidence type="ECO:0000313" key="1">
    <source>
        <dbReference type="EMBL" id="PRH85487.1"/>
    </source>
</evidence>
<reference evidence="1 2" key="1">
    <citation type="submission" date="2018-02" db="EMBL/GenBank/DDBJ databases">
        <title>Whole genome sequencing of endophytic bacterium.</title>
        <authorList>
            <person name="Eedara R."/>
            <person name="Podile A.R."/>
        </authorList>
    </citation>
    <scope>NUCLEOTIDE SEQUENCE [LARGE SCALE GENOMIC DNA]</scope>
    <source>
        <strain evidence="1 2">RP1T</strain>
    </source>
</reference>
<evidence type="ECO:0008006" key="3">
    <source>
        <dbReference type="Google" id="ProtNLM"/>
    </source>
</evidence>
<evidence type="ECO:0000313" key="2">
    <source>
        <dbReference type="Proteomes" id="UP000237682"/>
    </source>
</evidence>
<organism evidence="1 2">
    <name type="scientific">Labrys okinawensis</name>
    <dbReference type="NCBI Taxonomy" id="346911"/>
    <lineage>
        <taxon>Bacteria</taxon>
        <taxon>Pseudomonadati</taxon>
        <taxon>Pseudomonadota</taxon>
        <taxon>Alphaproteobacteria</taxon>
        <taxon>Hyphomicrobiales</taxon>
        <taxon>Xanthobacteraceae</taxon>
        <taxon>Labrys</taxon>
    </lineage>
</organism>
<dbReference type="Proteomes" id="UP000237682">
    <property type="component" value="Unassembled WGS sequence"/>
</dbReference>
<dbReference type="NCBIfam" id="NF045672">
    <property type="entry name" value="MCP_gp7_epsi_15"/>
    <property type="match status" value="1"/>
</dbReference>
<sequence>MAVIGNSYPTLVDVTKRLDPNGKPAVVAELLSQLNEPLQDIPWIEGNLPTGHKTTIRTGLPQATWRRLNYGVPPAKSTTAQITDVCGMLETYSVIDKDLADLNGNTAAFRLTEDTAFIEAMNQQFAQALFYESVGVNPDRITGLSPRYSSLSAGNGVNVIDAGGTGASNTSIWLVVWGPNTIHGIYPKGTTAGLTHQDVTTSAPILDPNGGRYQAYQTKYQWKCGLTVRDWRYAVRIANIDTTTAAGGLQSATPPNLYRLMVRAINKIPSLKMGKPAFYVNRAVKTWGDIQAMEKSTLAFQTVTDAQGQPFLSFRGIPVRLTDQLLNTEARVV</sequence>
<protein>
    <recommendedName>
        <fullName evidence="3">Phage capsid protein</fullName>
    </recommendedName>
</protein>
<name>A0A2S9Q809_9HYPH</name>
<dbReference type="EMBL" id="PUEJ01000008">
    <property type="protein sequence ID" value="PRH85487.1"/>
    <property type="molecule type" value="Genomic_DNA"/>
</dbReference>
<dbReference type="AlphaFoldDB" id="A0A2S9Q809"/>
<keyword evidence="2" id="KW-1185">Reference proteome</keyword>
<proteinExistence type="predicted"/>
<comment type="caution">
    <text evidence="1">The sequence shown here is derived from an EMBL/GenBank/DDBJ whole genome shotgun (WGS) entry which is preliminary data.</text>
</comment>